<comment type="caution">
    <text evidence="3">The sequence shown here is derived from an EMBL/GenBank/DDBJ whole genome shotgun (WGS) entry which is preliminary data.</text>
</comment>
<dbReference type="SMART" id="SM00382">
    <property type="entry name" value="AAA"/>
    <property type="match status" value="1"/>
</dbReference>
<dbReference type="InterPro" id="IPR049945">
    <property type="entry name" value="AAA_22"/>
</dbReference>
<evidence type="ECO:0000256" key="1">
    <source>
        <dbReference type="SAM" id="MobiDB-lite"/>
    </source>
</evidence>
<accession>A0A1F6PGR8</accession>
<name>A0A1F6PGR8_9BACT</name>
<dbReference type="InterPro" id="IPR027417">
    <property type="entry name" value="P-loop_NTPase"/>
</dbReference>
<evidence type="ECO:0000259" key="2">
    <source>
        <dbReference type="SMART" id="SM00382"/>
    </source>
</evidence>
<proteinExistence type="predicted"/>
<dbReference type="GO" id="GO:0016887">
    <property type="term" value="F:ATP hydrolysis activity"/>
    <property type="evidence" value="ECO:0007669"/>
    <property type="project" value="InterPro"/>
</dbReference>
<dbReference type="AlphaFoldDB" id="A0A1F6PGR8"/>
<evidence type="ECO:0000313" key="4">
    <source>
        <dbReference type="Proteomes" id="UP000178254"/>
    </source>
</evidence>
<dbReference type="SUPFAM" id="SSF52540">
    <property type="entry name" value="P-loop containing nucleoside triphosphate hydrolases"/>
    <property type="match status" value="1"/>
</dbReference>
<dbReference type="Pfam" id="PF13401">
    <property type="entry name" value="AAA_22"/>
    <property type="match status" value="1"/>
</dbReference>
<dbReference type="Proteomes" id="UP000178254">
    <property type="component" value="Unassembled WGS sequence"/>
</dbReference>
<dbReference type="CDD" id="cd00009">
    <property type="entry name" value="AAA"/>
    <property type="match status" value="1"/>
</dbReference>
<reference evidence="3 4" key="1">
    <citation type="journal article" date="2016" name="Nat. Commun.">
        <title>Thousands of microbial genomes shed light on interconnected biogeochemical processes in an aquifer system.</title>
        <authorList>
            <person name="Anantharaman K."/>
            <person name="Brown C.T."/>
            <person name="Hug L.A."/>
            <person name="Sharon I."/>
            <person name="Castelle C.J."/>
            <person name="Probst A.J."/>
            <person name="Thomas B.C."/>
            <person name="Singh A."/>
            <person name="Wilkins M.J."/>
            <person name="Karaoz U."/>
            <person name="Brodie E.L."/>
            <person name="Williams K.H."/>
            <person name="Hubbard S.S."/>
            <person name="Banfield J.F."/>
        </authorList>
    </citation>
    <scope>NUCLEOTIDE SEQUENCE [LARGE SCALE GENOMIC DNA]</scope>
</reference>
<dbReference type="Gene3D" id="3.40.50.300">
    <property type="entry name" value="P-loop containing nucleotide triphosphate hydrolases"/>
    <property type="match status" value="1"/>
</dbReference>
<feature type="region of interest" description="Disordered" evidence="1">
    <location>
        <begin position="610"/>
        <end position="633"/>
    </location>
</feature>
<dbReference type="EMBL" id="MFRE01000002">
    <property type="protein sequence ID" value="OGH95183.1"/>
    <property type="molecule type" value="Genomic_DNA"/>
</dbReference>
<sequence length="661" mass="73738">MSKEALSSGAQDSELYQVYRGHERGVTAGERVVASLEKNPHLQRINSLLAECEQLTGVDMTDTDDSSTVESSETNALAASKAEMARIEQILSKEQIESLSKVACKRVVNFVRIRRKVERAQAEIKEELVALITSVHDQSNTREATEVWQTINTLEEALALLPDQIDRLATQSPEAFTAHWLLRLRHYKKQYEKTGLIETPGVAKVSARLMKDVRKKLEGTNGVAVLLGDTGTGKTVMARKIAEELSPDGKYEFVGAHSRMTPDDLLHRFGITVEELDSGKVPMLIKKAQEKYQTDNPTVTGEQLTADLKTVAEVVKQHASEKQLVSKKLLEAVGRAMENGSIVVIDEFNYLSPETMAALNDVLSNANKTKPGFGIIMTGNFGKKFKRQGLDPALVNRLSSGICDYNYPPQEIDATLENSIISKEDADNGAPTKPRDLFLSGLTQSVDNKGNLSGPADTLDNLWGLSQNFALIQQVAGGKDIRNLEIGTSMAQGISKFNFESFFLSFRNYNSIVREWKLDGYEYSLDWYIYENVIRPAGVIAPREAAQLFYIFQMWGGKFAGNEWGGVTVDATAWTITGLETVPDKESFKRKNIPRKYFLPSEIVEAASGRQMPDYQASEEREQTRQEQEKEKFTVDMEKLDKELAEYIANNEYVLEICAAL</sequence>
<feature type="region of interest" description="Disordered" evidence="1">
    <location>
        <begin position="59"/>
        <end position="78"/>
    </location>
</feature>
<dbReference type="STRING" id="1798709.A2538_03355"/>
<gene>
    <name evidence="3" type="ORF">A2538_03355</name>
</gene>
<protein>
    <recommendedName>
        <fullName evidence="2">AAA+ ATPase domain-containing protein</fullName>
    </recommendedName>
</protein>
<feature type="domain" description="AAA+ ATPase" evidence="2">
    <location>
        <begin position="220"/>
        <end position="409"/>
    </location>
</feature>
<dbReference type="InterPro" id="IPR003593">
    <property type="entry name" value="AAA+_ATPase"/>
</dbReference>
<feature type="compositionally biased region" description="Basic and acidic residues" evidence="1">
    <location>
        <begin position="618"/>
        <end position="633"/>
    </location>
</feature>
<evidence type="ECO:0000313" key="3">
    <source>
        <dbReference type="EMBL" id="OGH95183.1"/>
    </source>
</evidence>
<organism evidence="3 4">
    <name type="scientific">Candidatus Magasanikbacteria bacterium RIFOXYD2_FULL_41_14</name>
    <dbReference type="NCBI Taxonomy" id="1798709"/>
    <lineage>
        <taxon>Bacteria</taxon>
        <taxon>Candidatus Magasanikiibacteriota</taxon>
    </lineage>
</organism>